<dbReference type="AlphaFoldDB" id="A0A6L5QK16"/>
<gene>
    <name evidence="1" type="ORF">GJ697_19395</name>
</gene>
<dbReference type="Proteomes" id="UP000481037">
    <property type="component" value="Unassembled WGS sequence"/>
</dbReference>
<keyword evidence="2" id="KW-1185">Reference proteome</keyword>
<dbReference type="EMBL" id="WKJM01000017">
    <property type="protein sequence ID" value="MRX10007.1"/>
    <property type="molecule type" value="Genomic_DNA"/>
</dbReference>
<evidence type="ECO:0000313" key="2">
    <source>
        <dbReference type="Proteomes" id="UP000481037"/>
    </source>
</evidence>
<comment type="caution">
    <text evidence="1">The sequence shown here is derived from an EMBL/GenBank/DDBJ whole genome shotgun (WGS) entry which is preliminary data.</text>
</comment>
<evidence type="ECO:0000313" key="1">
    <source>
        <dbReference type="EMBL" id="MRX10007.1"/>
    </source>
</evidence>
<sequence>MRMPRALALSACAGLICYLFHEPAPMVLSLRVGQTFEEVAQSSSFPVRVFSDVPDKDGDGFGTTWVTRPSVIVIFNDPAHGFTLPPTRFATIGYIKNKVMTISTTPMLYKMPFDQAMDELINLQSQFKAGEWRPTNGTHWFDLSPTGQQTLRSHVRDPGHGYMKTTFLVIPHKYEMIFRFYCAAQCDSTIGLDRYLIDIGAGEDKGGD</sequence>
<accession>A0A6L5QK16</accession>
<dbReference type="RefSeq" id="WP_154366490.1">
    <property type="nucleotide sequence ID" value="NZ_WKJM01000017.1"/>
</dbReference>
<protein>
    <submittedName>
        <fullName evidence="1">Uncharacterized protein</fullName>
    </submittedName>
</protein>
<reference evidence="1 2" key="1">
    <citation type="submission" date="2019-11" db="EMBL/GenBank/DDBJ databases">
        <title>Novel species isolated from a subtropical stream in China.</title>
        <authorList>
            <person name="Lu H."/>
        </authorList>
    </citation>
    <scope>NUCLEOTIDE SEQUENCE [LARGE SCALE GENOMIC DNA]</scope>
    <source>
        <strain evidence="1 2">FT25W</strain>
    </source>
</reference>
<name>A0A6L5QK16_9BURK</name>
<proteinExistence type="predicted"/>
<organism evidence="1 2">
    <name type="scientific">Duganella alba</name>
    <dbReference type="NCBI Taxonomy" id="2666081"/>
    <lineage>
        <taxon>Bacteria</taxon>
        <taxon>Pseudomonadati</taxon>
        <taxon>Pseudomonadota</taxon>
        <taxon>Betaproteobacteria</taxon>
        <taxon>Burkholderiales</taxon>
        <taxon>Oxalobacteraceae</taxon>
        <taxon>Telluria group</taxon>
        <taxon>Duganella</taxon>
    </lineage>
</organism>